<dbReference type="Proteomes" id="UP001500909">
    <property type="component" value="Unassembled WGS sequence"/>
</dbReference>
<sequence length="130" mass="13256">MPEYAELQLSDRTLVRLALAPVGAPAPVVPAARADLPDGAGTVEPVGRGRERVAALAGDGLRAVLSPLGPLLQEVHDSVAHTENPPQELSVEFGVQIGQDLKLGIAGGSAQAAMKITASWQLPGAAPQDG</sequence>
<organism evidence="2 3">
    <name type="scientific">Streptomyces olivaceiscleroticus</name>
    <dbReference type="NCBI Taxonomy" id="68245"/>
    <lineage>
        <taxon>Bacteria</taxon>
        <taxon>Bacillati</taxon>
        <taxon>Actinomycetota</taxon>
        <taxon>Actinomycetes</taxon>
        <taxon>Kitasatosporales</taxon>
        <taxon>Streptomycetaceae</taxon>
        <taxon>Streptomyces</taxon>
    </lineage>
</organism>
<evidence type="ECO:0000259" key="1">
    <source>
        <dbReference type="Pfam" id="PF19493"/>
    </source>
</evidence>
<comment type="caution">
    <text evidence="2">The sequence shown here is derived from an EMBL/GenBank/DDBJ whole genome shotgun (WGS) entry which is preliminary data.</text>
</comment>
<reference evidence="3" key="1">
    <citation type="journal article" date="2019" name="Int. J. Syst. Evol. Microbiol.">
        <title>The Global Catalogue of Microorganisms (GCM) 10K type strain sequencing project: providing services to taxonomists for standard genome sequencing and annotation.</title>
        <authorList>
            <consortium name="The Broad Institute Genomics Platform"/>
            <consortium name="The Broad Institute Genome Sequencing Center for Infectious Disease"/>
            <person name="Wu L."/>
            <person name="Ma J."/>
        </authorList>
    </citation>
    <scope>NUCLEOTIDE SEQUENCE [LARGE SCALE GENOMIC DNA]</scope>
    <source>
        <strain evidence="3">JCM 4805</strain>
    </source>
</reference>
<evidence type="ECO:0000313" key="2">
    <source>
        <dbReference type="EMBL" id="GAA0478689.1"/>
    </source>
</evidence>
<dbReference type="EMBL" id="BAAABY010000033">
    <property type="protein sequence ID" value="GAA0478689.1"/>
    <property type="molecule type" value="Genomic_DNA"/>
</dbReference>
<accession>A0ABP3KFI5</accession>
<gene>
    <name evidence="2" type="ORF">GCM10010361_49120</name>
</gene>
<dbReference type="RefSeq" id="WP_052868498.1">
    <property type="nucleotide sequence ID" value="NZ_BAAABY010000033.1"/>
</dbReference>
<dbReference type="Pfam" id="PF19493">
    <property type="entry name" value="Trypco1"/>
    <property type="match status" value="1"/>
</dbReference>
<feature type="domain" description="Trypsin-co-occurring" evidence="1">
    <location>
        <begin position="42"/>
        <end position="121"/>
    </location>
</feature>
<name>A0ABP3KFI5_9ACTN</name>
<evidence type="ECO:0000313" key="3">
    <source>
        <dbReference type="Proteomes" id="UP001500909"/>
    </source>
</evidence>
<proteinExistence type="predicted"/>
<dbReference type="InterPro" id="IPR045794">
    <property type="entry name" value="Trypco1"/>
</dbReference>
<keyword evidence="3" id="KW-1185">Reference proteome</keyword>
<protein>
    <recommendedName>
        <fullName evidence="1">Trypsin-co-occurring domain-containing protein</fullName>
    </recommendedName>
</protein>
<dbReference type="NCBIfam" id="NF041216">
    <property type="entry name" value="CU044_2847_fam"/>
    <property type="match status" value="1"/>
</dbReference>